<comment type="caution">
    <text evidence="2">The sequence shown here is derived from an EMBL/GenBank/DDBJ whole genome shotgun (WGS) entry which is preliminary data.</text>
</comment>
<accession>A0AAV2AYB1</accession>
<reference evidence="2 3" key="1">
    <citation type="submission" date="2024-04" db="EMBL/GenBank/DDBJ databases">
        <authorList>
            <person name="Rising A."/>
            <person name="Reimegard J."/>
            <person name="Sonavane S."/>
            <person name="Akerstrom W."/>
            <person name="Nylinder S."/>
            <person name="Hedman E."/>
            <person name="Kallberg Y."/>
        </authorList>
    </citation>
    <scope>NUCLEOTIDE SEQUENCE [LARGE SCALE GENOMIC DNA]</scope>
</reference>
<evidence type="ECO:0000256" key="1">
    <source>
        <dbReference type="SAM" id="MobiDB-lite"/>
    </source>
</evidence>
<organism evidence="2 3">
    <name type="scientific">Larinioides sclopetarius</name>
    <dbReference type="NCBI Taxonomy" id="280406"/>
    <lineage>
        <taxon>Eukaryota</taxon>
        <taxon>Metazoa</taxon>
        <taxon>Ecdysozoa</taxon>
        <taxon>Arthropoda</taxon>
        <taxon>Chelicerata</taxon>
        <taxon>Arachnida</taxon>
        <taxon>Araneae</taxon>
        <taxon>Araneomorphae</taxon>
        <taxon>Entelegynae</taxon>
        <taxon>Araneoidea</taxon>
        <taxon>Araneidae</taxon>
        <taxon>Larinioides</taxon>
    </lineage>
</organism>
<proteinExistence type="predicted"/>
<evidence type="ECO:0000313" key="3">
    <source>
        <dbReference type="Proteomes" id="UP001497382"/>
    </source>
</evidence>
<gene>
    <name evidence="2" type="ORF">LARSCL_LOCUS15684</name>
</gene>
<protein>
    <submittedName>
        <fullName evidence="2">Uncharacterized protein</fullName>
    </submittedName>
</protein>
<sequence>MSRCERVGIVWEMVIGSSWTTPWFRNTSTWIGIFGGHPNPNIPSSVPDNLQVHFVYVAGGISPGFPNEPIRTVAMFVCHQISLTKTFTPTQKATSACGFGIKTRGYGSAQGRGGAVENNGTIPFQRSHSPQPPGPPLPSLSNTQVCKAVEEFVTSEGHRET</sequence>
<dbReference type="EMBL" id="CAXIEN010000241">
    <property type="protein sequence ID" value="CAL1289013.1"/>
    <property type="molecule type" value="Genomic_DNA"/>
</dbReference>
<name>A0AAV2AYB1_9ARAC</name>
<dbReference type="Proteomes" id="UP001497382">
    <property type="component" value="Unassembled WGS sequence"/>
</dbReference>
<keyword evidence="3" id="KW-1185">Reference proteome</keyword>
<dbReference type="AlphaFoldDB" id="A0AAV2AYB1"/>
<feature type="region of interest" description="Disordered" evidence="1">
    <location>
        <begin position="108"/>
        <end position="141"/>
    </location>
</feature>
<evidence type="ECO:0000313" key="2">
    <source>
        <dbReference type="EMBL" id="CAL1289013.1"/>
    </source>
</evidence>